<keyword evidence="6 7" id="KW-0456">Lyase</keyword>
<protein>
    <recommendedName>
        <fullName evidence="4 7">dTDP-glucose 4,6-dehydratase</fullName>
        <ecNumber evidence="4 7">4.2.1.46</ecNumber>
    </recommendedName>
</protein>
<feature type="domain" description="NAD(P)-binding" evidence="9">
    <location>
        <begin position="4"/>
        <end position="337"/>
    </location>
</feature>
<feature type="compositionally biased region" description="Basic and acidic residues" evidence="8">
    <location>
        <begin position="372"/>
        <end position="381"/>
    </location>
</feature>
<accession>A0A1H1U2W0</accession>
<evidence type="ECO:0000256" key="4">
    <source>
        <dbReference type="ARBA" id="ARBA00011990"/>
    </source>
</evidence>
<evidence type="ECO:0000256" key="1">
    <source>
        <dbReference type="ARBA" id="ARBA00001539"/>
    </source>
</evidence>
<reference evidence="11" key="1">
    <citation type="submission" date="2016-10" db="EMBL/GenBank/DDBJ databases">
        <authorList>
            <person name="Varghese N."/>
            <person name="Submissions S."/>
        </authorList>
    </citation>
    <scope>NUCLEOTIDE SEQUENCE [LARGE SCALE GENOMIC DNA]</scope>
    <source>
        <strain evidence="11">2SM5</strain>
    </source>
</reference>
<keyword evidence="11" id="KW-1185">Reference proteome</keyword>
<evidence type="ECO:0000256" key="3">
    <source>
        <dbReference type="ARBA" id="ARBA00008178"/>
    </source>
</evidence>
<dbReference type="CDD" id="cd05246">
    <property type="entry name" value="dTDP_GD_SDR_e"/>
    <property type="match status" value="1"/>
</dbReference>
<dbReference type="Gene3D" id="3.40.50.720">
    <property type="entry name" value="NAD(P)-binding Rossmann-like Domain"/>
    <property type="match status" value="1"/>
</dbReference>
<dbReference type="Pfam" id="PF16363">
    <property type="entry name" value="GDP_Man_Dehyd"/>
    <property type="match status" value="1"/>
</dbReference>
<comment type="similarity">
    <text evidence="3 7">Belongs to the NAD(P)-dependent epimerase/dehydratase family. dTDP-glucose dehydratase subfamily.</text>
</comment>
<evidence type="ECO:0000256" key="8">
    <source>
        <dbReference type="SAM" id="MobiDB-lite"/>
    </source>
</evidence>
<dbReference type="InterPro" id="IPR005888">
    <property type="entry name" value="dTDP_Gluc_deHydtase"/>
</dbReference>
<dbReference type="STRING" id="797277.SAMN05216198_2475"/>
<dbReference type="Proteomes" id="UP000243426">
    <property type="component" value="Chromosome I"/>
</dbReference>
<proteinExistence type="inferred from homology"/>
<feature type="region of interest" description="Disordered" evidence="8">
    <location>
        <begin position="358"/>
        <end position="381"/>
    </location>
</feature>
<evidence type="ECO:0000256" key="7">
    <source>
        <dbReference type="RuleBase" id="RU004473"/>
    </source>
</evidence>
<sequence length="381" mass="42967">MKLLITGGAGFIGSAVIRHIINNTDNEVINLDKLTYAGNLESLAEVSASERYSFEQVDICDRAEVDHVLAKHQPDAIMHLAAESHVDRSIDGPADFIQTNIVGTYTLLESTRQYWQTLAPAERVRFRFHHISTDEVYGDLPYPTHLGAFVEGGREGEEPFLFTEQTPYAPSSPYSASKASSDHLVRAWQRTYGLPVLITNCSNNYGPYHFPEKLIPLVILNAIEGKPLPVYGEGDQIRDWLYVDDHARALYKVLTEGKTGETYNIGGHNEKQNIVVVQTICDILQHLLPKDSSYRDQIIFVQDRPGHDRRYAIDASKIQRELGWVPEETFESGIQKTVLWYLANRDWCQRVQDGSYQRERLGVSKPDSPKGPNDERGAVPA</sequence>
<evidence type="ECO:0000313" key="10">
    <source>
        <dbReference type="EMBL" id="SDS66798.1"/>
    </source>
</evidence>
<dbReference type="NCBIfam" id="TIGR01181">
    <property type="entry name" value="dTDP_gluc_dehyt"/>
    <property type="match status" value="1"/>
</dbReference>
<dbReference type="OrthoDB" id="9803010at2"/>
<comment type="cofactor">
    <cofactor evidence="2 7">
        <name>NAD(+)</name>
        <dbReference type="ChEBI" id="CHEBI:57540"/>
    </cofactor>
</comment>
<dbReference type="EMBL" id="LT629748">
    <property type="protein sequence ID" value="SDS66798.1"/>
    <property type="molecule type" value="Genomic_DNA"/>
</dbReference>
<evidence type="ECO:0000313" key="11">
    <source>
        <dbReference type="Proteomes" id="UP000243426"/>
    </source>
</evidence>
<dbReference type="Gene3D" id="3.90.25.10">
    <property type="entry name" value="UDP-galactose 4-epimerase, domain 1"/>
    <property type="match status" value="1"/>
</dbReference>
<dbReference type="PANTHER" id="PTHR43000">
    <property type="entry name" value="DTDP-D-GLUCOSE 4,6-DEHYDRATASE-RELATED"/>
    <property type="match status" value="1"/>
</dbReference>
<dbReference type="RefSeq" id="WP_090276438.1">
    <property type="nucleotide sequence ID" value="NZ_LT629748.1"/>
</dbReference>
<dbReference type="GO" id="GO:0009225">
    <property type="term" value="P:nucleotide-sugar metabolic process"/>
    <property type="evidence" value="ECO:0007669"/>
    <property type="project" value="InterPro"/>
</dbReference>
<evidence type="ECO:0000256" key="2">
    <source>
        <dbReference type="ARBA" id="ARBA00001911"/>
    </source>
</evidence>
<evidence type="ECO:0000256" key="5">
    <source>
        <dbReference type="ARBA" id="ARBA00023027"/>
    </source>
</evidence>
<keyword evidence="5" id="KW-0520">NAD</keyword>
<gene>
    <name evidence="10" type="ORF">SAMN05216198_2475</name>
</gene>
<organism evidence="10 11">
    <name type="scientific">Halopseudomonas litoralis</name>
    <dbReference type="NCBI Taxonomy" id="797277"/>
    <lineage>
        <taxon>Bacteria</taxon>
        <taxon>Pseudomonadati</taxon>
        <taxon>Pseudomonadota</taxon>
        <taxon>Gammaproteobacteria</taxon>
        <taxon>Pseudomonadales</taxon>
        <taxon>Pseudomonadaceae</taxon>
        <taxon>Halopseudomonas</taxon>
    </lineage>
</organism>
<name>A0A1H1U2W0_9GAMM</name>
<evidence type="ECO:0000259" key="9">
    <source>
        <dbReference type="Pfam" id="PF16363"/>
    </source>
</evidence>
<dbReference type="NCBIfam" id="NF007490">
    <property type="entry name" value="PRK10084.1"/>
    <property type="match status" value="1"/>
</dbReference>
<dbReference type="InterPro" id="IPR036291">
    <property type="entry name" value="NAD(P)-bd_dom_sf"/>
</dbReference>
<comment type="catalytic activity">
    <reaction evidence="1 7">
        <text>dTDP-alpha-D-glucose = dTDP-4-dehydro-6-deoxy-alpha-D-glucose + H2O</text>
        <dbReference type="Rhea" id="RHEA:17221"/>
        <dbReference type="ChEBI" id="CHEBI:15377"/>
        <dbReference type="ChEBI" id="CHEBI:57477"/>
        <dbReference type="ChEBI" id="CHEBI:57649"/>
        <dbReference type="EC" id="4.2.1.46"/>
    </reaction>
</comment>
<dbReference type="EC" id="4.2.1.46" evidence="4 7"/>
<dbReference type="AlphaFoldDB" id="A0A1H1U2W0"/>
<evidence type="ECO:0000256" key="6">
    <source>
        <dbReference type="ARBA" id="ARBA00023239"/>
    </source>
</evidence>
<dbReference type="InterPro" id="IPR016040">
    <property type="entry name" value="NAD(P)-bd_dom"/>
</dbReference>
<dbReference type="SUPFAM" id="SSF51735">
    <property type="entry name" value="NAD(P)-binding Rossmann-fold domains"/>
    <property type="match status" value="1"/>
</dbReference>
<dbReference type="GO" id="GO:0008460">
    <property type="term" value="F:dTDP-glucose 4,6-dehydratase activity"/>
    <property type="evidence" value="ECO:0007669"/>
    <property type="project" value="UniProtKB-EC"/>
</dbReference>